<dbReference type="OMA" id="NLFCHAP"/>
<name>A3LSC3_PICST</name>
<protein>
    <submittedName>
        <fullName evidence="7">2-nitropropane dioxygenases</fullName>
    </submittedName>
</protein>
<dbReference type="Pfam" id="PF03060">
    <property type="entry name" value="NMO"/>
    <property type="match status" value="2"/>
</dbReference>
<keyword evidence="4" id="KW-0288">FMN</keyword>
<dbReference type="SUPFAM" id="SSF51412">
    <property type="entry name" value="Inosine monophosphate dehydrogenase (IMPDH)"/>
    <property type="match status" value="1"/>
</dbReference>
<evidence type="ECO:0000256" key="6">
    <source>
        <dbReference type="ARBA" id="ARBA00023033"/>
    </source>
</evidence>
<dbReference type="PANTHER" id="PTHR42747">
    <property type="entry name" value="NITRONATE MONOOXYGENASE-RELATED"/>
    <property type="match status" value="1"/>
</dbReference>
<accession>A3LSC3</accession>
<dbReference type="GO" id="GO:0051213">
    <property type="term" value="F:dioxygenase activity"/>
    <property type="evidence" value="ECO:0007669"/>
    <property type="project" value="UniProtKB-KW"/>
</dbReference>
<dbReference type="InterPro" id="IPR013785">
    <property type="entry name" value="Aldolase_TIM"/>
</dbReference>
<evidence type="ECO:0000256" key="3">
    <source>
        <dbReference type="ARBA" id="ARBA00022630"/>
    </source>
</evidence>
<evidence type="ECO:0000256" key="1">
    <source>
        <dbReference type="ARBA" id="ARBA00001917"/>
    </source>
</evidence>
<comment type="cofactor">
    <cofactor evidence="1">
        <name>FMN</name>
        <dbReference type="ChEBI" id="CHEBI:58210"/>
    </cofactor>
</comment>
<dbReference type="EMBL" id="CP000497">
    <property type="protein sequence ID" value="ABN65545.1"/>
    <property type="molecule type" value="Genomic_DNA"/>
</dbReference>
<evidence type="ECO:0000313" key="8">
    <source>
        <dbReference type="Proteomes" id="UP000002258"/>
    </source>
</evidence>
<organism evidence="7 8">
    <name type="scientific">Scheffersomyces stipitis (strain ATCC 58785 / CBS 6054 / NBRC 10063 / NRRL Y-11545)</name>
    <name type="common">Yeast</name>
    <name type="synonym">Pichia stipitis</name>
    <dbReference type="NCBI Taxonomy" id="322104"/>
    <lineage>
        <taxon>Eukaryota</taxon>
        <taxon>Fungi</taxon>
        <taxon>Dikarya</taxon>
        <taxon>Ascomycota</taxon>
        <taxon>Saccharomycotina</taxon>
        <taxon>Pichiomycetes</taxon>
        <taxon>Debaryomycetaceae</taxon>
        <taxon>Scheffersomyces</taxon>
    </lineage>
</organism>
<dbReference type="FunCoup" id="A3LSC3">
    <property type="interactions" value="32"/>
</dbReference>
<keyword evidence="8" id="KW-1185">Reference proteome</keyword>
<evidence type="ECO:0000256" key="2">
    <source>
        <dbReference type="ARBA" id="ARBA00009881"/>
    </source>
</evidence>
<dbReference type="OrthoDB" id="10265891at2759"/>
<gene>
    <name evidence="7" type="primary">NPO2</name>
    <name evidence="7" type="ORF">PICST_56894</name>
</gene>
<evidence type="ECO:0000256" key="4">
    <source>
        <dbReference type="ARBA" id="ARBA00022643"/>
    </source>
</evidence>
<keyword evidence="5" id="KW-0560">Oxidoreductase</keyword>
<evidence type="ECO:0000313" key="7">
    <source>
        <dbReference type="EMBL" id="ABN65545.1"/>
    </source>
</evidence>
<dbReference type="GO" id="GO:0018580">
    <property type="term" value="F:nitronate monooxygenase activity"/>
    <property type="evidence" value="ECO:0007669"/>
    <property type="project" value="InterPro"/>
</dbReference>
<dbReference type="InParanoid" id="A3LSC3"/>
<proteinExistence type="inferred from homology"/>
<dbReference type="HOGENOM" id="CLU_038732_5_0_1"/>
<dbReference type="InterPro" id="IPR004136">
    <property type="entry name" value="NMO"/>
</dbReference>
<evidence type="ECO:0000256" key="5">
    <source>
        <dbReference type="ARBA" id="ARBA00023002"/>
    </source>
</evidence>
<dbReference type="Proteomes" id="UP000002258">
    <property type="component" value="Chromosome 3"/>
</dbReference>
<comment type="similarity">
    <text evidence="2">Belongs to the nitronate monooxygenase family. NMO class I subfamily.</text>
</comment>
<dbReference type="RefSeq" id="XP_001383574.1">
    <property type="nucleotide sequence ID" value="XM_001383537.1"/>
</dbReference>
<dbReference type="CDD" id="cd04730">
    <property type="entry name" value="NPD_like"/>
    <property type="match status" value="1"/>
</dbReference>
<dbReference type="Gene3D" id="3.20.20.70">
    <property type="entry name" value="Aldolase class I"/>
    <property type="match status" value="1"/>
</dbReference>
<reference evidence="7 8" key="1">
    <citation type="journal article" date="2007" name="Nat. Biotechnol.">
        <title>Genome sequence of the lignocellulose-bioconverting and xylose-fermenting yeast Pichia stipitis.</title>
        <authorList>
            <person name="Jeffries T.W."/>
            <person name="Grigoriev I.V."/>
            <person name="Grimwood J."/>
            <person name="Laplaza J.M."/>
            <person name="Aerts A."/>
            <person name="Salamov A."/>
            <person name="Schmutz J."/>
            <person name="Lindquist E."/>
            <person name="Dehal P."/>
            <person name="Shapiro H."/>
            <person name="Jin Y.S."/>
            <person name="Passoth V."/>
            <person name="Richardson P.M."/>
        </authorList>
    </citation>
    <scope>NUCLEOTIDE SEQUENCE [LARGE SCALE GENOMIC DNA]</scope>
    <source>
        <strain evidence="8">ATCC 58785 / CBS 6054 / NBRC 10063 / NRRL Y-11545</strain>
    </source>
</reference>
<dbReference type="STRING" id="322104.A3LSC3"/>
<dbReference type="GeneID" id="4838033"/>
<keyword evidence="3" id="KW-0285">Flavoprotein</keyword>
<dbReference type="PANTHER" id="PTHR42747:SF3">
    <property type="entry name" value="NITRONATE MONOOXYGENASE-RELATED"/>
    <property type="match status" value="1"/>
</dbReference>
<keyword evidence="6" id="KW-0503">Monooxygenase</keyword>
<keyword evidence="7" id="KW-0223">Dioxygenase</keyword>
<dbReference type="AlphaFoldDB" id="A3LSC3"/>
<dbReference type="eggNOG" id="ENOG502S1Q4">
    <property type="taxonomic scope" value="Eukaryota"/>
</dbReference>
<dbReference type="KEGG" id="pic:PICST_56894"/>
<sequence>MPPKNSIRLCQLLGTKEPIWQAPMAGISTARLAADVTNNGGLGALPLAMFDLRNPEGLKKLASTVDEFSRLVSSNRANTVNFNFFCHDVYSTETPPSQVKNWWTLYKNSLKTLEDSLLSKIPFDNGNVSFKEIERDYPEELTKLLDYLAEVKPKVISFHFGHPTKSTIERLQKEGIMVVVTTTSIEETKALLDLGVDGLVCQGYEAGGHRGNFLVGKELDENLSTFALFSQVQKYVASQNKDVFLIPAGGIMDASTIKYYLSLGAPAVQMGSIFLAAPETSSNGFVKKHVEGENNLTTTMIDLVSGKPARTIKTKFIDSLIKNDKFERSELPPYGHAYNAYKVLKGLVKDHDIGFYLAGQNYHSLDPKLNTTEIIQKLSKELAQD</sequence>